<dbReference type="Gene3D" id="3.40.50.300">
    <property type="entry name" value="P-loop containing nucleotide triphosphate hydrolases"/>
    <property type="match status" value="4"/>
</dbReference>
<accession>R7QM15</accession>
<evidence type="ECO:0000256" key="4">
    <source>
        <dbReference type="ARBA" id="ARBA00022806"/>
    </source>
</evidence>
<keyword evidence="3" id="KW-0378">Hydrolase</keyword>
<dbReference type="InterPro" id="IPR041094">
    <property type="entry name" value="Brr2_helicase_PWI"/>
</dbReference>
<dbReference type="GO" id="GO:0006397">
    <property type="term" value="P:mRNA processing"/>
    <property type="evidence" value="ECO:0007669"/>
    <property type="project" value="UniProtKB-ARBA"/>
</dbReference>
<evidence type="ECO:0000259" key="8">
    <source>
        <dbReference type="PROSITE" id="PS51194"/>
    </source>
</evidence>
<dbReference type="Pfam" id="PF18149">
    <property type="entry name" value="Helicase_PWI"/>
    <property type="match status" value="1"/>
</dbReference>
<feature type="domain" description="Helicase ATP-binding" evidence="7">
    <location>
        <begin position="547"/>
        <end position="736"/>
    </location>
</feature>
<dbReference type="SUPFAM" id="SSF81296">
    <property type="entry name" value="E set domains"/>
    <property type="match status" value="2"/>
</dbReference>
<evidence type="ECO:0000256" key="3">
    <source>
        <dbReference type="ARBA" id="ARBA00022801"/>
    </source>
</evidence>
<dbReference type="InterPro" id="IPR014756">
    <property type="entry name" value="Ig_E-set"/>
</dbReference>
<dbReference type="CDD" id="cd18795">
    <property type="entry name" value="SF2_C_Ski2"/>
    <property type="match status" value="1"/>
</dbReference>
<feature type="compositionally biased region" description="Polar residues" evidence="6">
    <location>
        <begin position="439"/>
        <end position="451"/>
    </location>
</feature>
<keyword evidence="4 9" id="KW-0347">Helicase</keyword>
<evidence type="ECO:0000259" key="7">
    <source>
        <dbReference type="PROSITE" id="PS51192"/>
    </source>
</evidence>
<dbReference type="Gene3D" id="1.10.10.10">
    <property type="entry name" value="Winged helix-like DNA-binding domain superfamily/Winged helix DNA-binding domain"/>
    <property type="match status" value="2"/>
</dbReference>
<dbReference type="Pfam" id="PF02889">
    <property type="entry name" value="Sec63"/>
    <property type="match status" value="2"/>
</dbReference>
<dbReference type="RefSeq" id="XP_005713439.1">
    <property type="nucleotide sequence ID" value="XM_005713382.1"/>
</dbReference>
<evidence type="ECO:0000313" key="9">
    <source>
        <dbReference type="EMBL" id="CDF39527.1"/>
    </source>
</evidence>
<dbReference type="SMART" id="SM00490">
    <property type="entry name" value="HELICc"/>
    <property type="match status" value="1"/>
</dbReference>
<organism evidence="9 10">
    <name type="scientific">Chondrus crispus</name>
    <name type="common">Carrageen Irish moss</name>
    <name type="synonym">Polymorpha crispa</name>
    <dbReference type="NCBI Taxonomy" id="2769"/>
    <lineage>
        <taxon>Eukaryota</taxon>
        <taxon>Rhodophyta</taxon>
        <taxon>Florideophyceae</taxon>
        <taxon>Rhodymeniophycidae</taxon>
        <taxon>Gigartinales</taxon>
        <taxon>Gigartinaceae</taxon>
        <taxon>Chondrus</taxon>
    </lineage>
</organism>
<dbReference type="PROSITE" id="PS51194">
    <property type="entry name" value="HELICASE_CTER"/>
    <property type="match status" value="1"/>
</dbReference>
<dbReference type="EMBL" id="HG002050">
    <property type="protein sequence ID" value="CDF39527.1"/>
    <property type="molecule type" value="Genomic_DNA"/>
</dbReference>
<dbReference type="SUPFAM" id="SSF158702">
    <property type="entry name" value="Sec63 N-terminal domain-like"/>
    <property type="match status" value="2"/>
</dbReference>
<keyword evidence="1" id="KW-0677">Repeat</keyword>
<dbReference type="FunFam" id="1.10.10.10:FF:000024">
    <property type="entry name" value="U5 small nuclear ribonucleoprotein helicase"/>
    <property type="match status" value="1"/>
</dbReference>
<dbReference type="Gramene" id="CDF39527">
    <property type="protein sequence ID" value="CDF39527"/>
    <property type="gene ID" value="CHC_T00010119001"/>
</dbReference>
<dbReference type="InterPro" id="IPR001650">
    <property type="entry name" value="Helicase_C-like"/>
</dbReference>
<dbReference type="InterPro" id="IPR050474">
    <property type="entry name" value="Hel308_SKI2-like"/>
</dbReference>
<evidence type="ECO:0000256" key="6">
    <source>
        <dbReference type="SAM" id="MobiDB-lite"/>
    </source>
</evidence>
<dbReference type="Gene3D" id="2.60.40.150">
    <property type="entry name" value="C2 domain"/>
    <property type="match status" value="2"/>
</dbReference>
<name>R7QM15_CHOCR</name>
<dbReference type="PIRSF" id="PIRSF039073">
    <property type="entry name" value="BRR2"/>
    <property type="match status" value="1"/>
</dbReference>
<dbReference type="GO" id="GO:0005634">
    <property type="term" value="C:nucleus"/>
    <property type="evidence" value="ECO:0007669"/>
    <property type="project" value="TreeGrafter"/>
</dbReference>
<reference evidence="10" key="1">
    <citation type="journal article" date="2013" name="Proc. Natl. Acad. Sci. U.S.A.">
        <title>Genome structure and metabolic features in the red seaweed Chondrus crispus shed light on evolution of the Archaeplastida.</title>
        <authorList>
            <person name="Collen J."/>
            <person name="Porcel B."/>
            <person name="Carre W."/>
            <person name="Ball S.G."/>
            <person name="Chaparro C."/>
            <person name="Tonon T."/>
            <person name="Barbeyron T."/>
            <person name="Michel G."/>
            <person name="Noel B."/>
            <person name="Valentin K."/>
            <person name="Elias M."/>
            <person name="Artiguenave F."/>
            <person name="Arun A."/>
            <person name="Aury J.M."/>
            <person name="Barbosa-Neto J.F."/>
            <person name="Bothwell J.H."/>
            <person name="Bouget F.Y."/>
            <person name="Brillet L."/>
            <person name="Cabello-Hurtado F."/>
            <person name="Capella-Gutierrez S."/>
            <person name="Charrier B."/>
            <person name="Cladiere L."/>
            <person name="Cock J.M."/>
            <person name="Coelho S.M."/>
            <person name="Colleoni C."/>
            <person name="Czjzek M."/>
            <person name="Da Silva C."/>
            <person name="Delage L."/>
            <person name="Denoeud F."/>
            <person name="Deschamps P."/>
            <person name="Dittami S.M."/>
            <person name="Gabaldon T."/>
            <person name="Gachon C.M."/>
            <person name="Groisillier A."/>
            <person name="Herve C."/>
            <person name="Jabbari K."/>
            <person name="Katinka M."/>
            <person name="Kloareg B."/>
            <person name="Kowalczyk N."/>
            <person name="Labadie K."/>
            <person name="Leblanc C."/>
            <person name="Lopez P.J."/>
            <person name="McLachlan D.H."/>
            <person name="Meslet-Cladiere L."/>
            <person name="Moustafa A."/>
            <person name="Nehr Z."/>
            <person name="Nyvall Collen P."/>
            <person name="Panaud O."/>
            <person name="Partensky F."/>
            <person name="Poulain J."/>
            <person name="Rensing S.A."/>
            <person name="Rousvoal S."/>
            <person name="Samson G."/>
            <person name="Symeonidi A."/>
            <person name="Weissenbach J."/>
            <person name="Zambounis A."/>
            <person name="Wincker P."/>
            <person name="Boyen C."/>
        </authorList>
    </citation>
    <scope>NUCLEOTIDE SEQUENCE [LARGE SCALE GENOMIC DNA]</scope>
    <source>
        <strain evidence="10">cv. Stackhouse</strain>
    </source>
</reference>
<dbReference type="GO" id="GO:0032991">
    <property type="term" value="C:protein-containing complex"/>
    <property type="evidence" value="ECO:0007669"/>
    <property type="project" value="UniProtKB-ARBA"/>
</dbReference>
<dbReference type="Pfam" id="PF21188">
    <property type="entry name" value="BRR2_plug"/>
    <property type="match status" value="1"/>
</dbReference>
<dbReference type="SMART" id="SM00487">
    <property type="entry name" value="DEXDc"/>
    <property type="match status" value="1"/>
</dbReference>
<dbReference type="InterPro" id="IPR011545">
    <property type="entry name" value="DEAD/DEAH_box_helicase_dom"/>
</dbReference>
<dbReference type="SMART" id="SM00973">
    <property type="entry name" value="Sec63"/>
    <property type="match status" value="2"/>
</dbReference>
<evidence type="ECO:0000313" key="10">
    <source>
        <dbReference type="Proteomes" id="UP000012073"/>
    </source>
</evidence>
<feature type="region of interest" description="Disordered" evidence="6">
    <location>
        <begin position="418"/>
        <end position="462"/>
    </location>
</feature>
<dbReference type="InterPro" id="IPR027417">
    <property type="entry name" value="P-loop_NTPase"/>
</dbReference>
<dbReference type="GeneID" id="17321160"/>
<dbReference type="Pfam" id="PF23445">
    <property type="entry name" value="WHD_SNRNP200"/>
    <property type="match status" value="2"/>
</dbReference>
<dbReference type="OrthoDB" id="5575at2759"/>
<dbReference type="PANTHER" id="PTHR47961:SF4">
    <property type="entry name" value="ACTIVATING SIGNAL COINTEGRATOR 1 COMPLEX SUBUNIT 3"/>
    <property type="match status" value="1"/>
</dbReference>
<dbReference type="GO" id="GO:0016787">
    <property type="term" value="F:hydrolase activity"/>
    <property type="evidence" value="ECO:0007669"/>
    <property type="project" value="UniProtKB-KW"/>
</dbReference>
<dbReference type="GO" id="GO:0003676">
    <property type="term" value="F:nucleic acid binding"/>
    <property type="evidence" value="ECO:0007669"/>
    <property type="project" value="InterPro"/>
</dbReference>
<dbReference type="InterPro" id="IPR057842">
    <property type="entry name" value="WH_MER3"/>
</dbReference>
<dbReference type="KEGG" id="ccp:CHC_T00010119001"/>
<dbReference type="FunFam" id="1.10.3380.10:FF:000001">
    <property type="entry name" value="U5 small nuclear ribonucleoprotein helicase"/>
    <property type="match status" value="1"/>
</dbReference>
<dbReference type="InterPro" id="IPR036390">
    <property type="entry name" value="WH_DNA-bd_sf"/>
</dbReference>
<dbReference type="FunFam" id="1.10.150.20:FF:000004">
    <property type="entry name" value="U5 small nuclear ribonucleoprotein helicase"/>
    <property type="match status" value="1"/>
</dbReference>
<protein>
    <submittedName>
        <fullName evidence="9">Pre-mRNA-splicing helicase BRR2</fullName>
    </submittedName>
</protein>
<dbReference type="InterPro" id="IPR014001">
    <property type="entry name" value="Helicase_ATP-bd"/>
</dbReference>
<dbReference type="InterPro" id="IPR036388">
    <property type="entry name" value="WH-like_DNA-bd_sf"/>
</dbReference>
<dbReference type="GO" id="GO:0004386">
    <property type="term" value="F:helicase activity"/>
    <property type="evidence" value="ECO:0007669"/>
    <property type="project" value="UniProtKB-KW"/>
</dbReference>
<dbReference type="SUPFAM" id="SSF46785">
    <property type="entry name" value="Winged helix' DNA-binding domain"/>
    <property type="match status" value="2"/>
</dbReference>
<dbReference type="InterPro" id="IPR048863">
    <property type="entry name" value="BRR2_plug"/>
</dbReference>
<dbReference type="OMA" id="MNPKEFN"/>
<dbReference type="SUPFAM" id="SSF52540">
    <property type="entry name" value="P-loop containing nucleoside triphosphate hydrolases"/>
    <property type="match status" value="3"/>
</dbReference>
<dbReference type="Pfam" id="PF00271">
    <property type="entry name" value="Helicase_C"/>
    <property type="match status" value="1"/>
</dbReference>
<dbReference type="Gene3D" id="1.10.3380.10">
    <property type="entry name" value="Sec63 N-terminal domain-like domain"/>
    <property type="match status" value="2"/>
</dbReference>
<dbReference type="Pfam" id="PF00270">
    <property type="entry name" value="DEAD"/>
    <property type="match status" value="1"/>
</dbReference>
<dbReference type="FunFam" id="1.10.10.10:FF:000012">
    <property type="entry name" value="U5 small nuclear ribonucleoprotein helicase"/>
    <property type="match status" value="1"/>
</dbReference>
<dbReference type="PANTHER" id="PTHR47961">
    <property type="entry name" value="DNA POLYMERASE THETA, PUTATIVE (AFU_ORTHOLOGUE AFUA_1G05260)-RELATED"/>
    <property type="match status" value="1"/>
</dbReference>
<dbReference type="SMART" id="SM00382">
    <property type="entry name" value="AAA"/>
    <property type="match status" value="1"/>
</dbReference>
<dbReference type="Gene3D" id="1.10.150.20">
    <property type="entry name" value="5' to 3' exonuclease, C-terminal subdomain"/>
    <property type="match status" value="2"/>
</dbReference>
<evidence type="ECO:0000256" key="1">
    <source>
        <dbReference type="ARBA" id="ARBA00022737"/>
    </source>
</evidence>
<dbReference type="InterPro" id="IPR004179">
    <property type="entry name" value="Sec63-dom"/>
</dbReference>
<keyword evidence="5" id="KW-0067">ATP-binding</keyword>
<feature type="region of interest" description="Disordered" evidence="6">
    <location>
        <begin position="20"/>
        <end position="74"/>
    </location>
</feature>
<evidence type="ECO:0000256" key="2">
    <source>
        <dbReference type="ARBA" id="ARBA00022741"/>
    </source>
</evidence>
<dbReference type="FunFam" id="3.40.50.300:FF:000062">
    <property type="entry name" value="U5 small nuclear ribonucleoprotein helicase"/>
    <property type="match status" value="1"/>
</dbReference>
<sequence length="2293" mass="256071">MADREIMKQYSYKATSNLVLEQERSRRRSTADTGEVAPLRTDELEGQMGDKAARRPGETSADLAARREKKRKNVAQKAELSRGDAVADIAQIGRIDESRGDLQTLAGDANVVDIAEELELDAEGGRYVPTTQVSKTAFEALLAFIMSKLGDQPRDLLRGAAEETLVVLKDQQYQESERKKIVEDMLAAKMSVDEFSRLSMFGRQIEDFQTEAERAELNTELEDSMGEDQAVAVVFDDDDVQGGSISAGEGMEEELDMRDLIDVDERNHLSTVSHPGNFEKDDDDALMHPNASDEGMLVKEQKLVPLEVDGYWLQRTLSQFFSDADECHRVAEEVLKVLSGKEDDRYCENQLVILLGFDKFDFVSLVMANRFLVVFCTQLARAKGPEERSRVEEEMKSDERGLQLLELLRLEDPTLLKGREGVNDSDGPQFRKFDRESDLSASKQSGNSGKSATPKAKKRKRPALRNLDLESLAFKKGGHLMTVRDCKLPEGSEHIENKDYDEWHIPAVKAIASGKDKTISIQSLPNWCQPVFPGTRHLNRMQSSVFPCAFGSDENMLLCAPTGAGKTNVAVLTILRAIQNSGPPQNGFSDIGEADLAAFKVVYVAPMKALVAEVVENLGRRLKVLGLSVRELTGDVNLSKQEIEDTQVIVTTPEKWDIVTRKSRERAYTSLVRLLIIDEIHLLHDERGPVLETIVARTLRNVQSWTTHTRIIGLSATLPNYQDVATFLHVAPDTGLFFYDSTHRPCPLQQCFVGVTTKKAMKRFQLMNDLTYDKVKEQIRGANQVIVFVYSRKETSNTCHNLISKAIDEEITDQFLKPGSASFEIIQDSLPDVNGKDLRELLEHGFATHHAGMSRKDRQLVEALFENGHVKVLVSTATLAWGVNLPAHAVIIKGTQVYSPEHGRWIELSSMDVMQMIGRAGRPQFDTYGEGIIITTKADVLFYLSLLNQQLPIESQFVARLVDMLNAEVAMGTVSSLEEGAQWLSYTYLYVRMLKNPTLYGIHVDELQRDPKLERRRLELVHAAAIALERSGLVKYSKKHGSIVGTDLGRVAADFYVGHETISMYVEHMRPTSTDIDLFRLLALSGEFRHIRVREEEKLELGRLSDRVPIPIKEALEDSAAKVNVLLQSYISNLSLDGLALKADMIYVTQSAARLARALLQVAIRIKCAPLMEKCLRLCKAVTCRQWNSQSPLRQFRGILADDVLHKIERKDISFDRYYDLEDAELGELLRSPKLGRTVHRLVHSLPRLEIDAKVRPISRSTLEIEVKLTPDFKFDRNLHRAGEAFWIVVEDSDSEVLLHSEPFYLRGSLASEEHVLSFFVKLTSPQPPQYFLKCFSDRWIVPETVLPVLFHRLLLPEKFAAHTKVLDMRPRAVRRSFGVDLMTAGDESVLDMEAYREGLEELRAYFSKKTDHFSALQTQMFPSLFESDENVVIASIPGPERFECAELCLGRLFTRLPDSLAVWIVGKGVAGVGLVCKTLTQGLGKQLNLTVGTFLSGGVEELRMLRTAGAVIVTTVERWDMFSRWRRQKRERKVFDRIGLVLLDGVQLMSDQEENGAALEIVGSRMRYLGAERGENAFRIVALSDPIANAKEVGHWLGCPPTAVFSFHPEAVDKGLRVEFMTAPLQSAGNKNSAAATFIRPVFAAIRKHSWEKTGSILVFAPSKKMVRGLALELVSAAAQSGSPNAFLSDSGDMMDANTASLSPGTLKDSMAFGVGFIYNGIGDTEKECIETLFRLGTIRALVASADYAWECNISRDCLVIVAGTSREDAGRLAVRRAEYSRTDLMKMMCCVRQGRNNARRVVVIITEAALLEHYKQHCLEPLPVESQLTATLSDHLNAEIAAKEIETRQEALDYLTWTFFYRRLPKNPNYYGLQGLSHIEISNHLSEIVDSALSELEDSKCVAAEGDEDVALGALNLGIIAAHFYIRHATVELFASSITPNTKLGGLLNILSLASELGDIPVRIGEEDVLKRISQDLPLSMNDGDSLSFSSPHIKVHILLQAHMNRRSLPAQLRNDQAQLLPTAVRLLRSMVDVISSAGWLKPAIIAVELSQMLIQGVWVSDPNVMQLPHIDKEIATSLKRDHDISEISELLDAFLDMEPNGRIGALQRLSRKEISEISSACQNFPDLQNPKIVSIHESEDNDGEGLTRVVVQIERNQEDAEEVADQKRKTVPLVTAPLYPTIKEEGWWVIVGDWENNSLLTLKYVSLKVAATVKLDFVPPTEHADALADAQGKKKLNLYILSDSYVLECDIEDTFQINVKRRTLGSDSGEENENVAQGTTLDIAAVEQTA</sequence>
<dbReference type="Proteomes" id="UP000012073">
    <property type="component" value="Unassembled WGS sequence"/>
</dbReference>
<gene>
    <name evidence="9" type="ORF">CHC_T00010119001</name>
</gene>
<keyword evidence="2" id="KW-0547">Nucleotide-binding</keyword>
<proteinExistence type="predicted"/>
<keyword evidence="10" id="KW-1185">Reference proteome</keyword>
<feature type="compositionally biased region" description="Basic and acidic residues" evidence="6">
    <location>
        <begin position="429"/>
        <end position="438"/>
    </location>
</feature>
<dbReference type="FunFam" id="3.40.50.300:FF:000102">
    <property type="entry name" value="RNA helicase, activating signal cointegrator 1"/>
    <property type="match status" value="1"/>
</dbReference>
<dbReference type="FunFam" id="1.10.3380.10:FF:000002">
    <property type="entry name" value="Activating signal cointegrator 1 complex subunit 3"/>
    <property type="match status" value="1"/>
</dbReference>
<evidence type="ECO:0000256" key="5">
    <source>
        <dbReference type="ARBA" id="ARBA00022840"/>
    </source>
</evidence>
<dbReference type="STRING" id="2769.R7QM15"/>
<dbReference type="GO" id="GO:0005524">
    <property type="term" value="F:ATP binding"/>
    <property type="evidence" value="ECO:0007669"/>
    <property type="project" value="UniProtKB-KW"/>
</dbReference>
<dbReference type="PROSITE" id="PS51192">
    <property type="entry name" value="HELICASE_ATP_BIND_1"/>
    <property type="match status" value="1"/>
</dbReference>
<dbReference type="InterPro" id="IPR003593">
    <property type="entry name" value="AAA+_ATPase"/>
</dbReference>
<dbReference type="InterPro" id="IPR035892">
    <property type="entry name" value="C2_domain_sf"/>
</dbReference>
<dbReference type="FunFam" id="2.60.40.150:FF:000004">
    <property type="entry name" value="RNA helicase, activating signal cointegrator 1"/>
    <property type="match status" value="1"/>
</dbReference>
<feature type="domain" description="Helicase C-terminal" evidence="8">
    <location>
        <begin position="774"/>
        <end position="981"/>
    </location>
</feature>